<dbReference type="Proteomes" id="UP000789702">
    <property type="component" value="Unassembled WGS sequence"/>
</dbReference>
<gene>
    <name evidence="1" type="ORF">DHETER_LOCUS6237</name>
</gene>
<evidence type="ECO:0000313" key="1">
    <source>
        <dbReference type="EMBL" id="CAG8575257.1"/>
    </source>
</evidence>
<name>A0ACA9M7R6_9GLOM</name>
<comment type="caution">
    <text evidence="1">The sequence shown here is derived from an EMBL/GenBank/DDBJ whole genome shotgun (WGS) entry which is preliminary data.</text>
</comment>
<organism evidence="1 2">
    <name type="scientific">Dentiscutata heterogama</name>
    <dbReference type="NCBI Taxonomy" id="1316150"/>
    <lineage>
        <taxon>Eukaryota</taxon>
        <taxon>Fungi</taxon>
        <taxon>Fungi incertae sedis</taxon>
        <taxon>Mucoromycota</taxon>
        <taxon>Glomeromycotina</taxon>
        <taxon>Glomeromycetes</taxon>
        <taxon>Diversisporales</taxon>
        <taxon>Gigasporaceae</taxon>
        <taxon>Dentiscutata</taxon>
    </lineage>
</organism>
<proteinExistence type="predicted"/>
<reference evidence="1" key="1">
    <citation type="submission" date="2021-06" db="EMBL/GenBank/DDBJ databases">
        <authorList>
            <person name="Kallberg Y."/>
            <person name="Tangrot J."/>
            <person name="Rosling A."/>
        </authorList>
    </citation>
    <scope>NUCLEOTIDE SEQUENCE</scope>
    <source>
        <strain evidence="1">IL203A</strain>
    </source>
</reference>
<keyword evidence="2" id="KW-1185">Reference proteome</keyword>
<accession>A0ACA9M7R6</accession>
<evidence type="ECO:0000313" key="2">
    <source>
        <dbReference type="Proteomes" id="UP000789702"/>
    </source>
</evidence>
<dbReference type="EMBL" id="CAJVPU010007659">
    <property type="protein sequence ID" value="CAG8575257.1"/>
    <property type="molecule type" value="Genomic_DNA"/>
</dbReference>
<protein>
    <submittedName>
        <fullName evidence="1">10105_t:CDS:1</fullName>
    </submittedName>
</protein>
<sequence length="121" mass="13710">MKDSSDLQEILLTILLINSSLEESSEKALQQALRSSMDHLLAEALKILCKREGLSEVGMKKELVKRLSKKILNKAKEKDRVEEVSQNRKSGYSRIDTDFNFGIQEGYSDRKSETSEGNMEA</sequence>